<name>A0A9D4NA65_DREPO</name>
<comment type="caution">
    <text evidence="1">The sequence shown here is derived from an EMBL/GenBank/DDBJ whole genome shotgun (WGS) entry which is preliminary data.</text>
</comment>
<sequence length="85" mass="9513">MKALQDSAFFEGPENSKIFSHNISLLEMDQYKTIGRLVALSLVQDGPGIHVLHPDLYNLMVGRPSKMEDLEELLPAATCKMLQQV</sequence>
<reference evidence="1" key="2">
    <citation type="submission" date="2020-11" db="EMBL/GenBank/DDBJ databases">
        <authorList>
            <person name="McCartney M.A."/>
            <person name="Auch B."/>
            <person name="Kono T."/>
            <person name="Mallez S."/>
            <person name="Becker A."/>
            <person name="Gohl D.M."/>
            <person name="Silverstein K.A.T."/>
            <person name="Koren S."/>
            <person name="Bechman K.B."/>
            <person name="Herman A."/>
            <person name="Abrahante J.E."/>
            <person name="Garbe J."/>
        </authorList>
    </citation>
    <scope>NUCLEOTIDE SEQUENCE</scope>
    <source>
        <strain evidence="1">Duluth1</strain>
        <tissue evidence="1">Whole animal</tissue>
    </source>
</reference>
<proteinExistence type="predicted"/>
<organism evidence="1 2">
    <name type="scientific">Dreissena polymorpha</name>
    <name type="common">Zebra mussel</name>
    <name type="synonym">Mytilus polymorpha</name>
    <dbReference type="NCBI Taxonomy" id="45954"/>
    <lineage>
        <taxon>Eukaryota</taxon>
        <taxon>Metazoa</taxon>
        <taxon>Spiralia</taxon>
        <taxon>Lophotrochozoa</taxon>
        <taxon>Mollusca</taxon>
        <taxon>Bivalvia</taxon>
        <taxon>Autobranchia</taxon>
        <taxon>Heteroconchia</taxon>
        <taxon>Euheterodonta</taxon>
        <taxon>Imparidentia</taxon>
        <taxon>Neoheterodontei</taxon>
        <taxon>Myida</taxon>
        <taxon>Dreissenoidea</taxon>
        <taxon>Dreissenidae</taxon>
        <taxon>Dreissena</taxon>
    </lineage>
</organism>
<dbReference type="Proteomes" id="UP000828390">
    <property type="component" value="Unassembled WGS sequence"/>
</dbReference>
<dbReference type="AlphaFoldDB" id="A0A9D4NA65"/>
<dbReference type="InterPro" id="IPR035983">
    <property type="entry name" value="Hect_E3_ubiquitin_ligase"/>
</dbReference>
<reference evidence="1" key="1">
    <citation type="journal article" date="2019" name="bioRxiv">
        <title>The Genome of the Zebra Mussel, Dreissena polymorpha: A Resource for Invasive Species Research.</title>
        <authorList>
            <person name="McCartney M.A."/>
            <person name="Auch B."/>
            <person name="Kono T."/>
            <person name="Mallez S."/>
            <person name="Zhang Y."/>
            <person name="Obille A."/>
            <person name="Becker A."/>
            <person name="Abrahante J.E."/>
            <person name="Garbe J."/>
            <person name="Badalamenti J.P."/>
            <person name="Herman A."/>
            <person name="Mangelson H."/>
            <person name="Liachko I."/>
            <person name="Sullivan S."/>
            <person name="Sone E.D."/>
            <person name="Koren S."/>
            <person name="Silverstein K.A.T."/>
            <person name="Beckman K.B."/>
            <person name="Gohl D.M."/>
        </authorList>
    </citation>
    <scope>NUCLEOTIDE SEQUENCE</scope>
    <source>
        <strain evidence="1">Duluth1</strain>
        <tissue evidence="1">Whole animal</tissue>
    </source>
</reference>
<accession>A0A9D4NA65</accession>
<evidence type="ECO:0000313" key="2">
    <source>
        <dbReference type="Proteomes" id="UP000828390"/>
    </source>
</evidence>
<keyword evidence="2" id="KW-1185">Reference proteome</keyword>
<dbReference type="GO" id="GO:0004842">
    <property type="term" value="F:ubiquitin-protein transferase activity"/>
    <property type="evidence" value="ECO:0007669"/>
    <property type="project" value="InterPro"/>
</dbReference>
<gene>
    <name evidence="1" type="ORF">DPMN_016718</name>
</gene>
<dbReference type="SUPFAM" id="SSF56204">
    <property type="entry name" value="Hect, E3 ligase catalytic domain"/>
    <property type="match status" value="1"/>
</dbReference>
<evidence type="ECO:0000313" key="1">
    <source>
        <dbReference type="EMBL" id="KAH3892597.1"/>
    </source>
</evidence>
<protein>
    <submittedName>
        <fullName evidence="1">Uncharacterized protein</fullName>
    </submittedName>
</protein>
<dbReference type="EMBL" id="JAIWYP010000001">
    <property type="protein sequence ID" value="KAH3892597.1"/>
    <property type="molecule type" value="Genomic_DNA"/>
</dbReference>